<sequence>MMIMDVGMYNNTHTYSGDCYQQPAYSYDGYEGYYEPATYYDQLGHAPGHDAPPVISTDTGLCYTNLDYGEQAANYHLATVPPATHDEHKIDNHYIDTKYNMQYMDETQYTHGSPLACGEYDAYHKDFPELREGFPREEVQHVQPHATHATVPTYKWMQVKRNIPKPAGE</sequence>
<organism evidence="1 2">
    <name type="scientific">Danaus chrysippus</name>
    <name type="common">African queen</name>
    <dbReference type="NCBI Taxonomy" id="151541"/>
    <lineage>
        <taxon>Eukaryota</taxon>
        <taxon>Metazoa</taxon>
        <taxon>Ecdysozoa</taxon>
        <taxon>Arthropoda</taxon>
        <taxon>Hexapoda</taxon>
        <taxon>Insecta</taxon>
        <taxon>Pterygota</taxon>
        <taxon>Neoptera</taxon>
        <taxon>Endopterygota</taxon>
        <taxon>Lepidoptera</taxon>
        <taxon>Glossata</taxon>
        <taxon>Ditrysia</taxon>
        <taxon>Papilionoidea</taxon>
        <taxon>Nymphalidae</taxon>
        <taxon>Danainae</taxon>
        <taxon>Danaini</taxon>
        <taxon>Danaina</taxon>
        <taxon>Danaus</taxon>
        <taxon>Anosia</taxon>
    </lineage>
</organism>
<gene>
    <name evidence="1" type="ORF">DCHRY22_LOCUS13152</name>
</gene>
<accession>A0A8J2VVD5</accession>
<dbReference type="EMBL" id="CAKASE010000079">
    <property type="protein sequence ID" value="CAG9579538.1"/>
    <property type="molecule type" value="Genomic_DNA"/>
</dbReference>
<keyword evidence="2" id="KW-1185">Reference proteome</keyword>
<proteinExistence type="predicted"/>
<dbReference type="AlphaFoldDB" id="A0A8J2VVD5"/>
<dbReference type="Proteomes" id="UP000789524">
    <property type="component" value="Unassembled WGS sequence"/>
</dbReference>
<evidence type="ECO:0000313" key="1">
    <source>
        <dbReference type="EMBL" id="CAG9579538.1"/>
    </source>
</evidence>
<comment type="caution">
    <text evidence="1">The sequence shown here is derived from an EMBL/GenBank/DDBJ whole genome shotgun (WGS) entry which is preliminary data.</text>
</comment>
<dbReference type="OrthoDB" id="6159439at2759"/>
<name>A0A8J2VVD5_9NEOP</name>
<protein>
    <submittedName>
        <fullName evidence="1">(African queen) hypothetical protein</fullName>
    </submittedName>
</protein>
<evidence type="ECO:0000313" key="2">
    <source>
        <dbReference type="Proteomes" id="UP000789524"/>
    </source>
</evidence>
<reference evidence="1" key="1">
    <citation type="submission" date="2021-09" db="EMBL/GenBank/DDBJ databases">
        <authorList>
            <person name="Martin H S."/>
        </authorList>
    </citation>
    <scope>NUCLEOTIDE SEQUENCE</scope>
</reference>